<reference evidence="2" key="1">
    <citation type="journal article" date="2021" name="Nat. Commun.">
        <title>Genetic determinants of endophytism in the Arabidopsis root mycobiome.</title>
        <authorList>
            <person name="Mesny F."/>
            <person name="Miyauchi S."/>
            <person name="Thiergart T."/>
            <person name="Pickel B."/>
            <person name="Atanasova L."/>
            <person name="Karlsson M."/>
            <person name="Huettel B."/>
            <person name="Barry K.W."/>
            <person name="Haridas S."/>
            <person name="Chen C."/>
            <person name="Bauer D."/>
            <person name="Andreopoulos W."/>
            <person name="Pangilinan J."/>
            <person name="LaButti K."/>
            <person name="Riley R."/>
            <person name="Lipzen A."/>
            <person name="Clum A."/>
            <person name="Drula E."/>
            <person name="Henrissat B."/>
            <person name="Kohler A."/>
            <person name="Grigoriev I.V."/>
            <person name="Martin F.M."/>
            <person name="Hacquard S."/>
        </authorList>
    </citation>
    <scope>NUCLEOTIDE SEQUENCE</scope>
    <source>
        <strain evidence="2">MPI-CAGE-AT-0016</strain>
    </source>
</reference>
<sequence>MDPTGDPSAPAASPPNLFCAAATAPEPRVAGPAALDSAVAKGTAQGNSLPCPGLRRPDLVGAFDASAHSAADFDFSAASVLFGRAPAKKTFKIRAKRVRNRHSRRDPVREASALITGLTNQAQMEAFAVASRMVPVHTSPRKRAMLESPKAGDDTVAEFDEFPEDLELDLWDAKASLRNHLLGASPVHTAATKRRVNGHERNWIRAHKADPDVQYLLQFPGDMPAEKARDLVYRRDMLALSVVEEDADGSMVMEMFIPSAAEHSSEAARQEKLDKAAVVPRNVDGRAEKEEDGDSGMSDRETEEQATPAEPIENVQVNTISSEPVEEIQPVAEPATDDAEVIQATNEPAEETHTIQAGFEPIEEIQVTPIGPEPVTNTIQITQASREQTPQTPSRDTQNDIVDVDLHTQSDIFASVMPKRHQEMNPSVPAQPAWTAEATPRPQSSPVGVLDVDEDASANWSPLAATPGTQMAVTTTPRPQSSPTGTFEVDRDVSAHWSPLAHTSGSTQQTAATTPRPQSSPVGAFEIEQDMSAHWSPIAPTPGSTRRTDDIPETPTAETMEPNTPNRPAETPSGESTQQGQQFLVRFRGSMGPEEISENAAPDAEDDVQFTFEVNEVHTPAGDVAESTEQQDTVSTKKQETPVQNEDRNYLLRFMIKHQAGKSKGAMSPAPTAAPRTPDQANPQHTSVTASTPIQHPVTTASTPIQPANVSAQKPKHHAGTPVRAISRVTDQVETPVRTSISRSRPGRTPLGQLDTNSPSPVKARTGKRKMDDGPGDEELPEGKAADGEDEKAAEPSPKRRRGLRDRKPVAPPTPLPANARAVRNGEKDLASLTRANTRANKGNAAWPEEVLERFAADPMGQKWKERKEVVDAKAARAAAARTKADGKNVRWAETLAQYRESTPVPEDDEEDEIAGAPADEKDDVFSSKAKGESKKHESKSDTKPDVEMKDEPNDTPKPKPRRGRPRAAATAATAMTTAAATSATAPATPVPAKTAPKSKLPAPVSRTRGAKAATTTTTPAVKAPVRAAAKTAGTIKAPAVKAPANIPKVEDDKVVKRRSTRAAAQQSNVSMGLTETGTPIRRGRGRPRAT</sequence>
<evidence type="ECO:0000256" key="1">
    <source>
        <dbReference type="SAM" id="MobiDB-lite"/>
    </source>
</evidence>
<feature type="compositionally biased region" description="Polar residues" evidence="1">
    <location>
        <begin position="1063"/>
        <end position="1076"/>
    </location>
</feature>
<feature type="compositionally biased region" description="Low complexity" evidence="1">
    <location>
        <begin position="503"/>
        <end position="514"/>
    </location>
</feature>
<evidence type="ECO:0000313" key="3">
    <source>
        <dbReference type="Proteomes" id="UP000813385"/>
    </source>
</evidence>
<name>A0A8K0TIC6_9PEZI</name>
<feature type="region of interest" description="Disordered" evidence="1">
    <location>
        <begin position="879"/>
        <end position="1026"/>
    </location>
</feature>
<dbReference type="OrthoDB" id="4207369at2759"/>
<dbReference type="EMBL" id="JAGPXD010000002">
    <property type="protein sequence ID" value="KAH7368060.1"/>
    <property type="molecule type" value="Genomic_DNA"/>
</dbReference>
<evidence type="ECO:0000313" key="2">
    <source>
        <dbReference type="EMBL" id="KAH7368060.1"/>
    </source>
</evidence>
<feature type="compositionally biased region" description="Low complexity" evidence="1">
    <location>
        <begin position="967"/>
        <end position="998"/>
    </location>
</feature>
<feature type="compositionally biased region" description="Basic and acidic residues" evidence="1">
    <location>
        <begin position="924"/>
        <end position="958"/>
    </location>
</feature>
<proteinExistence type="predicted"/>
<accession>A0A8K0TIC6</accession>
<keyword evidence="3" id="KW-1185">Reference proteome</keyword>
<feature type="region of interest" description="Disordered" evidence="1">
    <location>
        <begin position="499"/>
        <end position="582"/>
    </location>
</feature>
<feature type="compositionally biased region" description="Low complexity" evidence="1">
    <location>
        <begin position="1007"/>
        <end position="1026"/>
    </location>
</feature>
<feature type="compositionally biased region" description="Basic and acidic residues" evidence="1">
    <location>
        <begin position="635"/>
        <end position="650"/>
    </location>
</feature>
<gene>
    <name evidence="2" type="ORF">B0T11DRAFT_349503</name>
</gene>
<comment type="caution">
    <text evidence="2">The sequence shown here is derived from an EMBL/GenBank/DDBJ whole genome shotgun (WGS) entry which is preliminary data.</text>
</comment>
<feature type="region of interest" description="Disordered" evidence="1">
    <location>
        <begin position="266"/>
        <end position="316"/>
    </location>
</feature>
<feature type="region of interest" description="Disordered" evidence="1">
    <location>
        <begin position="420"/>
        <end position="447"/>
    </location>
</feature>
<feature type="compositionally biased region" description="Basic and acidic residues" evidence="1">
    <location>
        <begin position="266"/>
        <end position="275"/>
    </location>
</feature>
<feature type="region of interest" description="Disordered" evidence="1">
    <location>
        <begin position="619"/>
        <end position="848"/>
    </location>
</feature>
<dbReference type="AlphaFoldDB" id="A0A8K0TIC6"/>
<feature type="compositionally biased region" description="Basic and acidic residues" evidence="1">
    <location>
        <begin position="781"/>
        <end position="798"/>
    </location>
</feature>
<feature type="compositionally biased region" description="Basic residues" evidence="1">
    <location>
        <begin position="1082"/>
        <end position="1091"/>
    </location>
</feature>
<feature type="compositionally biased region" description="Polar residues" evidence="1">
    <location>
        <begin position="679"/>
        <end position="712"/>
    </location>
</feature>
<organism evidence="2 3">
    <name type="scientific">Plectosphaerella cucumerina</name>
    <dbReference type="NCBI Taxonomy" id="40658"/>
    <lineage>
        <taxon>Eukaryota</taxon>
        <taxon>Fungi</taxon>
        <taxon>Dikarya</taxon>
        <taxon>Ascomycota</taxon>
        <taxon>Pezizomycotina</taxon>
        <taxon>Sordariomycetes</taxon>
        <taxon>Hypocreomycetidae</taxon>
        <taxon>Glomerellales</taxon>
        <taxon>Plectosphaerellaceae</taxon>
        <taxon>Plectosphaerella</taxon>
    </lineage>
</organism>
<protein>
    <submittedName>
        <fullName evidence="2">Uncharacterized protein</fullName>
    </submittedName>
</protein>
<feature type="compositionally biased region" description="Polar residues" evidence="1">
    <location>
        <begin position="729"/>
        <end position="743"/>
    </location>
</feature>
<feature type="compositionally biased region" description="Polar residues" evidence="1">
    <location>
        <begin position="573"/>
        <end position="582"/>
    </location>
</feature>
<feature type="region of interest" description="Disordered" evidence="1">
    <location>
        <begin position="1061"/>
        <end position="1091"/>
    </location>
</feature>
<dbReference type="Proteomes" id="UP000813385">
    <property type="component" value="Unassembled WGS sequence"/>
</dbReference>